<dbReference type="Pfam" id="PF05305">
    <property type="entry name" value="DUF732"/>
    <property type="match status" value="1"/>
</dbReference>
<dbReference type="InterPro" id="IPR007969">
    <property type="entry name" value="DUF732"/>
</dbReference>
<proteinExistence type="predicted"/>
<name>A0A9X7IPX1_9MYCO</name>
<accession>A0A9X7IPX1</accession>
<reference evidence="2 3" key="1">
    <citation type="submission" date="2018-02" db="EMBL/GenBank/DDBJ databases">
        <title>Draft genome sequence of Mycobacterium virginiense isolated from mud of a swine farm in Japan.</title>
        <authorList>
            <person name="Ohya K."/>
        </authorList>
    </citation>
    <scope>NUCLEOTIDE SEQUENCE [LARGE SCALE GENOMIC DNA]</scope>
    <source>
        <strain evidence="2 3">GF75</strain>
    </source>
</reference>
<dbReference type="Proteomes" id="UP000237911">
    <property type="component" value="Unassembled WGS sequence"/>
</dbReference>
<dbReference type="AlphaFoldDB" id="A0A9X7IPX1"/>
<comment type="caution">
    <text evidence="2">The sequence shown here is derived from an EMBL/GenBank/DDBJ whole genome shotgun (WGS) entry which is preliminary data.</text>
</comment>
<keyword evidence="3" id="KW-1185">Reference proteome</keyword>
<evidence type="ECO:0000313" key="3">
    <source>
        <dbReference type="Proteomes" id="UP000237911"/>
    </source>
</evidence>
<gene>
    <name evidence="2" type="ORF">C5U48_06570</name>
</gene>
<protein>
    <submittedName>
        <fullName evidence="2">DUF732 domain-containing protein</fullName>
    </submittedName>
</protein>
<sequence length="116" mass="12866">MSFVMCHRMSQLRTLEDVRVFAVRMLTGVGTAFVATLMAVAPPVHADYDSFYKYLEDHGTMRFEFPGGLFANATQMCQMLRGGASPDDVRRMPFGAMDVAGVLDAAQHEICPDTLR</sequence>
<dbReference type="EMBL" id="PUEV01000018">
    <property type="protein sequence ID" value="PQM53060.1"/>
    <property type="molecule type" value="Genomic_DNA"/>
</dbReference>
<organism evidence="2 3">
    <name type="scientific">Mycolicibacter virginiensis</name>
    <dbReference type="NCBI Taxonomy" id="1795032"/>
    <lineage>
        <taxon>Bacteria</taxon>
        <taxon>Bacillati</taxon>
        <taxon>Actinomycetota</taxon>
        <taxon>Actinomycetes</taxon>
        <taxon>Mycobacteriales</taxon>
        <taxon>Mycobacteriaceae</taxon>
        <taxon>Mycolicibacter</taxon>
    </lineage>
</organism>
<evidence type="ECO:0000259" key="1">
    <source>
        <dbReference type="Pfam" id="PF05305"/>
    </source>
</evidence>
<evidence type="ECO:0000313" key="2">
    <source>
        <dbReference type="EMBL" id="PQM53060.1"/>
    </source>
</evidence>
<feature type="domain" description="DUF732" evidence="1">
    <location>
        <begin position="49"/>
        <end position="113"/>
    </location>
</feature>